<evidence type="ECO:0000256" key="6">
    <source>
        <dbReference type="SAM" id="MobiDB-lite"/>
    </source>
</evidence>
<gene>
    <name evidence="8" type="ORF">MAR_007882</name>
</gene>
<evidence type="ECO:0000256" key="4">
    <source>
        <dbReference type="ARBA" id="ARBA00023136"/>
    </source>
</evidence>
<evidence type="ECO:0000313" key="9">
    <source>
        <dbReference type="Proteomes" id="UP001164746"/>
    </source>
</evidence>
<dbReference type="PANTHER" id="PTHR24027:SF438">
    <property type="entry name" value="CADHERIN 23"/>
    <property type="match status" value="1"/>
</dbReference>
<dbReference type="PANTHER" id="PTHR24027">
    <property type="entry name" value="CADHERIN-23"/>
    <property type="match status" value="1"/>
</dbReference>
<sequence length="396" mass="44205">MDAYQYNQVLGIRKRRQSYVDIVLPDKAVQETATGVLFSVKDSLDSLNYRYILNSSTYANAFRVDIVSGDVPVAAGFTLDYEAFIPANNGSEMINLTIIVSDNSMTEHSSDNDAPAARDTDGRQRRVPSVHERVLPVLRGRVAQRRRKQPVGNAGLFFDVTYNSAVAEIKRKGQQPFTPDQFLRITIKATDTAGASSQVTSGVVEVKAGTRRPQFNMQNGYTLQFQEENEINQKITILQNRMRVKSFQSNSISLAVLDELSLPFHLFETLVSGSSVVGVYDADLYVKRVVDYERDPRIYSFAIQATEGRTGLTSTTTLEVYVTDKNEFDPSFTTSMFKNESVREDIPTGSILLTVTARDADLNTKMSFSVNNDHFRVVPLNPESKTSPYIANIVVN</sequence>
<protein>
    <submittedName>
        <fullName evidence="8">CADN-like protein</fullName>
    </submittedName>
</protein>
<feature type="compositionally biased region" description="Basic and acidic residues" evidence="6">
    <location>
        <begin position="108"/>
        <end position="127"/>
    </location>
</feature>
<reference evidence="8" key="1">
    <citation type="submission" date="2022-11" db="EMBL/GenBank/DDBJ databases">
        <title>Centuries of genome instability and evolution in soft-shell clam transmissible cancer (bioRxiv).</title>
        <authorList>
            <person name="Hart S.F.M."/>
            <person name="Yonemitsu M.A."/>
            <person name="Giersch R.M."/>
            <person name="Beal B.F."/>
            <person name="Arriagada G."/>
            <person name="Davis B.W."/>
            <person name="Ostrander E.A."/>
            <person name="Goff S.P."/>
            <person name="Metzger M.J."/>
        </authorList>
    </citation>
    <scope>NUCLEOTIDE SEQUENCE</scope>
    <source>
        <strain evidence="8">MELC-2E11</strain>
        <tissue evidence="8">Siphon/mantle</tissue>
    </source>
</reference>
<proteinExistence type="predicted"/>
<evidence type="ECO:0000313" key="8">
    <source>
        <dbReference type="EMBL" id="WAR01324.1"/>
    </source>
</evidence>
<dbReference type="PROSITE" id="PS50268">
    <property type="entry name" value="CADHERIN_2"/>
    <property type="match status" value="1"/>
</dbReference>
<feature type="region of interest" description="Disordered" evidence="6">
    <location>
        <begin position="105"/>
        <end position="127"/>
    </location>
</feature>
<evidence type="ECO:0000259" key="7">
    <source>
        <dbReference type="PROSITE" id="PS50268"/>
    </source>
</evidence>
<dbReference type="Proteomes" id="UP001164746">
    <property type="component" value="Chromosome 4"/>
</dbReference>
<feature type="domain" description="Cadherin" evidence="7">
    <location>
        <begin position="217"/>
        <end position="332"/>
    </location>
</feature>
<dbReference type="Gene3D" id="2.60.40.60">
    <property type="entry name" value="Cadherins"/>
    <property type="match status" value="2"/>
</dbReference>
<keyword evidence="9" id="KW-1185">Reference proteome</keyword>
<keyword evidence="4" id="KW-0472">Membrane</keyword>
<evidence type="ECO:0000256" key="5">
    <source>
        <dbReference type="PROSITE-ProRule" id="PRU00043"/>
    </source>
</evidence>
<dbReference type="CDD" id="cd11304">
    <property type="entry name" value="Cadherin_repeat"/>
    <property type="match status" value="2"/>
</dbReference>
<keyword evidence="2" id="KW-0677">Repeat</keyword>
<dbReference type="EMBL" id="CP111015">
    <property type="protein sequence ID" value="WAR01324.1"/>
    <property type="molecule type" value="Genomic_DNA"/>
</dbReference>
<comment type="subcellular location">
    <subcellularLocation>
        <location evidence="1">Membrane</location>
    </subcellularLocation>
</comment>
<dbReference type="InterPro" id="IPR002126">
    <property type="entry name" value="Cadherin-like_dom"/>
</dbReference>
<name>A0ABY7DYT8_MYAAR</name>
<evidence type="ECO:0000256" key="1">
    <source>
        <dbReference type="ARBA" id="ARBA00004370"/>
    </source>
</evidence>
<evidence type="ECO:0000256" key="2">
    <source>
        <dbReference type="ARBA" id="ARBA00022737"/>
    </source>
</evidence>
<feature type="non-terminal residue" evidence="8">
    <location>
        <position position="1"/>
    </location>
</feature>
<organism evidence="8 9">
    <name type="scientific">Mya arenaria</name>
    <name type="common">Soft-shell clam</name>
    <dbReference type="NCBI Taxonomy" id="6604"/>
    <lineage>
        <taxon>Eukaryota</taxon>
        <taxon>Metazoa</taxon>
        <taxon>Spiralia</taxon>
        <taxon>Lophotrochozoa</taxon>
        <taxon>Mollusca</taxon>
        <taxon>Bivalvia</taxon>
        <taxon>Autobranchia</taxon>
        <taxon>Heteroconchia</taxon>
        <taxon>Euheterodonta</taxon>
        <taxon>Imparidentia</taxon>
        <taxon>Neoheterodontei</taxon>
        <taxon>Myida</taxon>
        <taxon>Myoidea</taxon>
        <taxon>Myidae</taxon>
        <taxon>Mya</taxon>
    </lineage>
</organism>
<dbReference type="InterPro" id="IPR039808">
    <property type="entry name" value="Cadherin"/>
</dbReference>
<dbReference type="SUPFAM" id="SSF49313">
    <property type="entry name" value="Cadherin-like"/>
    <property type="match status" value="2"/>
</dbReference>
<dbReference type="InterPro" id="IPR015919">
    <property type="entry name" value="Cadherin-like_sf"/>
</dbReference>
<accession>A0ABY7DYT8</accession>
<keyword evidence="3 5" id="KW-0106">Calcium</keyword>
<evidence type="ECO:0000256" key="3">
    <source>
        <dbReference type="ARBA" id="ARBA00022837"/>
    </source>
</evidence>